<proteinExistence type="inferred from homology"/>
<dbReference type="PANTHER" id="PTHR37316">
    <property type="entry name" value="TEICHOIC ACID GLYCEROL-PHOSPHATE PRIMASE"/>
    <property type="match status" value="1"/>
</dbReference>
<name>A0AAU8ICW7_9BACL</name>
<dbReference type="GO" id="GO:0005886">
    <property type="term" value="C:plasma membrane"/>
    <property type="evidence" value="ECO:0007669"/>
    <property type="project" value="UniProtKB-SubCell"/>
</dbReference>
<evidence type="ECO:0000256" key="3">
    <source>
        <dbReference type="ARBA" id="ARBA00022475"/>
    </source>
</evidence>
<gene>
    <name evidence="8" type="ORF">ABNN70_09235</name>
</gene>
<dbReference type="InterPro" id="IPR043148">
    <property type="entry name" value="TagF_C"/>
</dbReference>
<dbReference type="RefSeq" id="WP_353947631.1">
    <property type="nucleotide sequence ID" value="NZ_CP159510.1"/>
</dbReference>
<evidence type="ECO:0000256" key="2">
    <source>
        <dbReference type="ARBA" id="ARBA00010488"/>
    </source>
</evidence>
<organism evidence="8">
    <name type="scientific">Sporolactobacillus sp. Y61</name>
    <dbReference type="NCBI Taxonomy" id="3160863"/>
    <lineage>
        <taxon>Bacteria</taxon>
        <taxon>Bacillati</taxon>
        <taxon>Bacillota</taxon>
        <taxon>Bacilli</taxon>
        <taxon>Bacillales</taxon>
        <taxon>Sporolactobacillaceae</taxon>
        <taxon>Sporolactobacillus</taxon>
    </lineage>
</organism>
<comment type="similarity">
    <text evidence="2">Belongs to the CDP-glycerol glycerophosphotransferase family.</text>
</comment>
<reference evidence="8" key="1">
    <citation type="submission" date="2024-06" db="EMBL/GenBank/DDBJ databases">
        <authorList>
            <person name="Fan A."/>
            <person name="Zhang F.Y."/>
            <person name="Zhang L."/>
        </authorList>
    </citation>
    <scope>NUCLEOTIDE SEQUENCE</scope>
    <source>
        <strain evidence="8">Y61</strain>
    </source>
</reference>
<evidence type="ECO:0000256" key="7">
    <source>
        <dbReference type="SAM" id="Phobius"/>
    </source>
</evidence>
<dbReference type="EMBL" id="CP159510">
    <property type="protein sequence ID" value="XCJ15901.1"/>
    <property type="molecule type" value="Genomic_DNA"/>
</dbReference>
<keyword evidence="4" id="KW-0808">Transferase</keyword>
<dbReference type="Gene3D" id="3.40.50.12580">
    <property type="match status" value="1"/>
</dbReference>
<dbReference type="GO" id="GO:0019350">
    <property type="term" value="P:teichoic acid biosynthetic process"/>
    <property type="evidence" value="ECO:0007669"/>
    <property type="project" value="UniProtKB-KW"/>
</dbReference>
<keyword evidence="7" id="KW-1133">Transmembrane helix</keyword>
<dbReference type="GO" id="GO:0047355">
    <property type="term" value="F:CDP-glycerol glycerophosphotransferase activity"/>
    <property type="evidence" value="ECO:0007669"/>
    <property type="project" value="InterPro"/>
</dbReference>
<accession>A0AAU8ICW7</accession>
<keyword evidence="6 7" id="KW-0472">Membrane</keyword>
<comment type="subcellular location">
    <subcellularLocation>
        <location evidence="1">Cell membrane</location>
        <topology evidence="1">Peripheral membrane protein</topology>
    </subcellularLocation>
</comment>
<dbReference type="AlphaFoldDB" id="A0AAU8ICW7"/>
<evidence type="ECO:0000256" key="4">
    <source>
        <dbReference type="ARBA" id="ARBA00022679"/>
    </source>
</evidence>
<dbReference type="Pfam" id="PF04464">
    <property type="entry name" value="Glyphos_transf"/>
    <property type="match status" value="1"/>
</dbReference>
<protein>
    <submittedName>
        <fullName evidence="8">CDP-glycerol glycerophosphotransferase family protein</fullName>
    </submittedName>
</protein>
<dbReference type="InterPro" id="IPR007554">
    <property type="entry name" value="Glycerophosphate_synth"/>
</dbReference>
<keyword evidence="3" id="KW-1003">Cell membrane</keyword>
<sequence length="401" mass="46890">MIREAAVFLYLLYFRIIFFVFKICCRRKNKIVFVVSFSDNPKCVAREIMRQGIRAQLIFLCRGKCIDDFKGQKVLPFETDNPVTILLSAYHLATASVVFVDNYYGFLSVVHFKKGVRCLQLWHAAGAMKTFGLEDHTVSFRSKQAKRRFLRVYSHFDQIVVGSDRMAEIFSRSFHLDDKHMLRSGVPRTDRFYDRNYIRDSVNSITSRYGKKKKILYAPTFREGQGEPFQLSLDLDLMERELGKEYLLFLRLHPLDHLRYARERSGWSDDFVIDCTDWPDLNPLLCSCDLLITDYSSIPFEYALLHKPMIFYIYDLNQYQKERGLQKHYLEGLPGPAARSTEEVVSLIQRGAYDLNKIEAFAEEWNTYSRGHSSRNVVDFMRSAAPWLQSSTVSKPERDRG</sequence>
<dbReference type="PANTHER" id="PTHR37316:SF1">
    <property type="entry name" value="TEICHOIC ACID GLYCEROL-PHOSPHATE PRIMASE"/>
    <property type="match status" value="1"/>
</dbReference>
<feature type="transmembrane region" description="Helical" evidence="7">
    <location>
        <begin position="6"/>
        <end position="25"/>
    </location>
</feature>
<evidence type="ECO:0000256" key="5">
    <source>
        <dbReference type="ARBA" id="ARBA00022944"/>
    </source>
</evidence>
<keyword evidence="7" id="KW-0812">Transmembrane</keyword>
<evidence type="ECO:0000256" key="1">
    <source>
        <dbReference type="ARBA" id="ARBA00004202"/>
    </source>
</evidence>
<evidence type="ECO:0000256" key="6">
    <source>
        <dbReference type="ARBA" id="ARBA00023136"/>
    </source>
</evidence>
<keyword evidence="5" id="KW-0777">Teichoic acid biosynthesis</keyword>
<dbReference type="InterPro" id="IPR051612">
    <property type="entry name" value="Teichoic_Acid_Biosynth"/>
</dbReference>
<dbReference type="SUPFAM" id="SSF53756">
    <property type="entry name" value="UDP-Glycosyltransferase/glycogen phosphorylase"/>
    <property type="match status" value="1"/>
</dbReference>
<dbReference type="InterPro" id="IPR043149">
    <property type="entry name" value="TagF_N"/>
</dbReference>
<evidence type="ECO:0000313" key="8">
    <source>
        <dbReference type="EMBL" id="XCJ15901.1"/>
    </source>
</evidence>
<dbReference type="Gene3D" id="3.40.50.11820">
    <property type="match status" value="1"/>
</dbReference>